<dbReference type="EMBL" id="PDOD01000001">
    <property type="protein sequence ID" value="PYZ94420.1"/>
    <property type="molecule type" value="Genomic_DNA"/>
</dbReference>
<evidence type="ECO:0000259" key="7">
    <source>
        <dbReference type="Pfam" id="PF00156"/>
    </source>
</evidence>
<dbReference type="NCBIfam" id="TIGR01744">
    <property type="entry name" value="XPRTase"/>
    <property type="match status" value="1"/>
</dbReference>
<comment type="caution">
    <text evidence="8">The sequence shown here is derived from an EMBL/GenBank/DDBJ whole genome shotgun (WGS) entry which is preliminary data.</text>
</comment>
<dbReference type="InterPro" id="IPR010079">
    <property type="entry name" value="Xanthine_PRibTrfase"/>
</dbReference>
<comment type="pathway">
    <text evidence="5">Purine metabolism; XMP biosynthesis via salvage pathway; XMP from xanthine: step 1/1.</text>
</comment>
<keyword evidence="3 5" id="KW-0808">Transferase</keyword>
<feature type="binding site" evidence="5">
    <location>
        <position position="27"/>
    </location>
    <ligand>
        <name>xanthine</name>
        <dbReference type="ChEBI" id="CHEBI:17712"/>
    </ligand>
</feature>
<dbReference type="InterPro" id="IPR000836">
    <property type="entry name" value="PRTase_dom"/>
</dbReference>
<feature type="binding site" evidence="5">
    <location>
        <position position="156"/>
    </location>
    <ligand>
        <name>xanthine</name>
        <dbReference type="ChEBI" id="CHEBI:17712"/>
    </ligand>
</feature>
<organism evidence="8 9">
    <name type="scientific">Salipaludibacillus keqinensis</name>
    <dbReference type="NCBI Taxonomy" id="2045207"/>
    <lineage>
        <taxon>Bacteria</taxon>
        <taxon>Bacillati</taxon>
        <taxon>Bacillota</taxon>
        <taxon>Bacilli</taxon>
        <taxon>Bacillales</taxon>
        <taxon>Bacillaceae</taxon>
    </lineage>
</organism>
<dbReference type="AlphaFoldDB" id="A0A323TIP5"/>
<dbReference type="GO" id="GO:0006166">
    <property type="term" value="P:purine ribonucleoside salvage"/>
    <property type="evidence" value="ECO:0007669"/>
    <property type="project" value="UniProtKB-KW"/>
</dbReference>
<reference evidence="8 9" key="1">
    <citation type="submission" date="2017-10" db="EMBL/GenBank/DDBJ databases">
        <title>Bacillus sp. nov., a halophilic bacterium isolated from a Keqin Lake.</title>
        <authorList>
            <person name="Wang H."/>
        </authorList>
    </citation>
    <scope>NUCLEOTIDE SEQUENCE [LARGE SCALE GENOMIC DNA]</scope>
    <source>
        <strain evidence="8 9">KQ-12</strain>
    </source>
</reference>
<comment type="function">
    <text evidence="5">Converts the preformed base xanthine, a product of nucleic acid breakdown, to xanthosine 5'-monophosphate (XMP), so it can be reused for RNA or DNA synthesis.</text>
</comment>
<evidence type="ECO:0000256" key="6">
    <source>
        <dbReference type="NCBIfam" id="TIGR01744"/>
    </source>
</evidence>
<evidence type="ECO:0000256" key="3">
    <source>
        <dbReference type="ARBA" id="ARBA00022679"/>
    </source>
</evidence>
<dbReference type="EC" id="2.4.2.22" evidence="5 6"/>
<keyword evidence="2 5" id="KW-0328">Glycosyltransferase</keyword>
<evidence type="ECO:0000256" key="1">
    <source>
        <dbReference type="ARBA" id="ARBA00022490"/>
    </source>
</evidence>
<feature type="domain" description="Phosphoribosyltransferase" evidence="7">
    <location>
        <begin position="31"/>
        <end position="157"/>
    </location>
</feature>
<evidence type="ECO:0000256" key="5">
    <source>
        <dbReference type="HAMAP-Rule" id="MF_01184"/>
    </source>
</evidence>
<dbReference type="GO" id="GO:0046110">
    <property type="term" value="P:xanthine metabolic process"/>
    <property type="evidence" value="ECO:0007669"/>
    <property type="project" value="UniProtKB-UniRule"/>
</dbReference>
<dbReference type="CDD" id="cd06223">
    <property type="entry name" value="PRTases_typeI"/>
    <property type="match status" value="1"/>
</dbReference>
<protein>
    <recommendedName>
        <fullName evidence="5 6">Xanthine phosphoribosyltransferase</fullName>
        <shortName evidence="5">XPRTase</shortName>
        <ecNumber evidence="5 6">2.4.2.22</ecNumber>
    </recommendedName>
</protein>
<comment type="subunit">
    <text evidence="5">Homodimer.</text>
</comment>
<feature type="binding site" evidence="5">
    <location>
        <position position="20"/>
    </location>
    <ligand>
        <name>xanthine</name>
        <dbReference type="ChEBI" id="CHEBI:17712"/>
    </ligand>
</feature>
<dbReference type="UniPathway" id="UPA00602">
    <property type="reaction ID" value="UER00658"/>
</dbReference>
<dbReference type="Pfam" id="PF00156">
    <property type="entry name" value="Pribosyltran"/>
    <property type="match status" value="1"/>
</dbReference>
<dbReference type="SUPFAM" id="SSF53271">
    <property type="entry name" value="PRTase-like"/>
    <property type="match status" value="1"/>
</dbReference>
<dbReference type="GO" id="GO:0005737">
    <property type="term" value="C:cytoplasm"/>
    <property type="evidence" value="ECO:0007669"/>
    <property type="project" value="UniProtKB-SubCell"/>
</dbReference>
<accession>A0A323TIP5</accession>
<dbReference type="NCBIfam" id="NF006671">
    <property type="entry name" value="PRK09219.1"/>
    <property type="match status" value="1"/>
</dbReference>
<gene>
    <name evidence="5" type="primary">xpt</name>
    <name evidence="8" type="ORF">CR194_02495</name>
</gene>
<evidence type="ECO:0000313" key="8">
    <source>
        <dbReference type="EMBL" id="PYZ94420.1"/>
    </source>
</evidence>
<dbReference type="InterPro" id="IPR029057">
    <property type="entry name" value="PRTase-like"/>
</dbReference>
<dbReference type="PANTHER" id="PTHR43864:SF1">
    <property type="entry name" value="XANTHINE PHOSPHORIBOSYLTRANSFERASE"/>
    <property type="match status" value="1"/>
</dbReference>
<feature type="binding site" evidence="5">
    <location>
        <begin position="128"/>
        <end position="132"/>
    </location>
    <ligand>
        <name>5-phospho-alpha-D-ribose 1-diphosphate</name>
        <dbReference type="ChEBI" id="CHEBI:58017"/>
    </ligand>
</feature>
<dbReference type="Gene3D" id="3.40.50.2020">
    <property type="match status" value="1"/>
</dbReference>
<dbReference type="InterPro" id="IPR050118">
    <property type="entry name" value="Pur/Pyrimidine_PRTase"/>
</dbReference>
<proteinExistence type="inferred from homology"/>
<keyword evidence="4 5" id="KW-0660">Purine salvage</keyword>
<dbReference type="HAMAP" id="MF_01184">
    <property type="entry name" value="XPRTase"/>
    <property type="match status" value="1"/>
</dbReference>
<comment type="similarity">
    <text evidence="5">Belongs to the purine/pyrimidine phosphoribosyltransferase family. Xpt subfamily.</text>
</comment>
<comment type="catalytic activity">
    <reaction evidence="5">
        <text>XMP + diphosphate = xanthine + 5-phospho-alpha-D-ribose 1-diphosphate</text>
        <dbReference type="Rhea" id="RHEA:10800"/>
        <dbReference type="ChEBI" id="CHEBI:17712"/>
        <dbReference type="ChEBI" id="CHEBI:33019"/>
        <dbReference type="ChEBI" id="CHEBI:57464"/>
        <dbReference type="ChEBI" id="CHEBI:58017"/>
        <dbReference type="EC" id="2.4.2.22"/>
    </reaction>
</comment>
<keyword evidence="1 5" id="KW-0963">Cytoplasm</keyword>
<dbReference type="OrthoDB" id="9790678at2"/>
<evidence type="ECO:0000256" key="2">
    <source>
        <dbReference type="ARBA" id="ARBA00022676"/>
    </source>
</evidence>
<dbReference type="GO" id="GO:0032265">
    <property type="term" value="P:XMP salvage"/>
    <property type="evidence" value="ECO:0007669"/>
    <property type="project" value="UniProtKB-UniRule"/>
</dbReference>
<comment type="subcellular location">
    <subcellularLocation>
        <location evidence="5">Cytoplasm</location>
    </subcellularLocation>
</comment>
<dbReference type="GO" id="GO:0000310">
    <property type="term" value="F:xanthine phosphoribosyltransferase activity"/>
    <property type="evidence" value="ECO:0007669"/>
    <property type="project" value="UniProtKB-UniRule"/>
</dbReference>
<dbReference type="PANTHER" id="PTHR43864">
    <property type="entry name" value="HYPOXANTHINE/GUANINE PHOSPHORIBOSYLTRANSFERASE"/>
    <property type="match status" value="1"/>
</dbReference>
<dbReference type="Proteomes" id="UP000248214">
    <property type="component" value="Unassembled WGS sequence"/>
</dbReference>
<keyword evidence="9" id="KW-1185">Reference proteome</keyword>
<sequence length="202" mass="22281">MELIEQFIVNEGKVINEQVLKVDSFLNHAIHPKLMKEIGNEFAERFKNDHSTKILTLESSGIAPALMTALALNCELVFARKRKSITMTEDLFTTTVHSYTKNTDNEISVSRNLLKPSDRVLIIDDFLANGQAALGLIDLVHQAGASVTGLGIVIEKSFQPGRQILLDKGYKIESLARISSLSNKKVTFANQLEEGAPTNVSN</sequence>
<name>A0A323TIP5_9BACI</name>
<dbReference type="RefSeq" id="WP_110608053.1">
    <property type="nucleotide sequence ID" value="NZ_PDOD01000001.1"/>
</dbReference>
<evidence type="ECO:0000313" key="9">
    <source>
        <dbReference type="Proteomes" id="UP000248214"/>
    </source>
</evidence>
<evidence type="ECO:0000256" key="4">
    <source>
        <dbReference type="ARBA" id="ARBA00022726"/>
    </source>
</evidence>